<reference evidence="3 4" key="1">
    <citation type="journal article" date="2009" name="Appl. Environ. Microbiol.">
        <title>Genomic analysis of 'Elusimicrobium minutum,' the first cultivated representative of the phylum 'Elusimicrobia' (formerly termite group 1).</title>
        <authorList>
            <person name="Herlemann D.P.R."/>
            <person name="Geissinger O."/>
            <person name="Ikeda-Ohtsubo W."/>
            <person name="Kunin V."/>
            <person name="Sun H."/>
            <person name="Lapidus A."/>
            <person name="Hugenholtz P."/>
            <person name="Brune A."/>
        </authorList>
    </citation>
    <scope>NUCLEOTIDE SEQUENCE [LARGE SCALE GENOMIC DNA]</scope>
    <source>
        <strain evidence="3 4">Pei191</strain>
    </source>
</reference>
<dbReference type="Proteomes" id="UP000001029">
    <property type="component" value="Chromosome"/>
</dbReference>
<dbReference type="InterPro" id="IPR027417">
    <property type="entry name" value="P-loop_NTPase"/>
</dbReference>
<dbReference type="OrthoDB" id="4498710at2"/>
<dbReference type="PANTHER" id="PTHR39184">
    <property type="match status" value="1"/>
</dbReference>
<dbReference type="Pfam" id="PF04466">
    <property type="entry name" value="Terminase_3"/>
    <property type="match status" value="1"/>
</dbReference>
<dbReference type="AlphaFoldDB" id="B2KD07"/>
<dbReference type="Gene3D" id="3.40.50.300">
    <property type="entry name" value="P-loop containing nucleotide triphosphate hydrolases"/>
    <property type="match status" value="1"/>
</dbReference>
<dbReference type="NCBIfam" id="TIGR01547">
    <property type="entry name" value="phage_term_2"/>
    <property type="match status" value="1"/>
</dbReference>
<dbReference type="InterPro" id="IPR006437">
    <property type="entry name" value="Phage_terminase_lsu"/>
</dbReference>
<evidence type="ECO:0000259" key="2">
    <source>
        <dbReference type="Pfam" id="PF17288"/>
    </source>
</evidence>
<evidence type="ECO:0000259" key="1">
    <source>
        <dbReference type="Pfam" id="PF04466"/>
    </source>
</evidence>
<dbReference type="HOGENOM" id="CLU_644992_0_0_0"/>
<evidence type="ECO:0000313" key="4">
    <source>
        <dbReference type="Proteomes" id="UP000001029"/>
    </source>
</evidence>
<gene>
    <name evidence="3" type="ordered locus">Emin_0848</name>
</gene>
<keyword evidence="4" id="KW-1185">Reference proteome</keyword>
<proteinExistence type="predicted"/>
<organism evidence="3 4">
    <name type="scientific">Elusimicrobium minutum (strain Pei191)</name>
    <dbReference type="NCBI Taxonomy" id="445932"/>
    <lineage>
        <taxon>Bacteria</taxon>
        <taxon>Pseudomonadati</taxon>
        <taxon>Elusimicrobiota</taxon>
        <taxon>Elusimicrobia</taxon>
        <taxon>Elusimicrobiales</taxon>
        <taxon>Elusimicrobiaceae</taxon>
        <taxon>Elusimicrobium</taxon>
    </lineage>
</organism>
<feature type="domain" description="Phage terminase large subunit C-terminal" evidence="2">
    <location>
        <begin position="245"/>
        <end position="382"/>
    </location>
</feature>
<protein>
    <submittedName>
        <fullName evidence="3">Phage terminase, large subunit</fullName>
    </submittedName>
</protein>
<name>B2KD07_ELUMP</name>
<accession>B2KD07</accession>
<dbReference type="Gene3D" id="3.30.420.280">
    <property type="match status" value="1"/>
</dbReference>
<dbReference type="KEGG" id="emi:Emin_0848"/>
<sequence>MKQKNLIKPKIGPVFKLNNKAGKRTVINVGGARSGKSHAVAQLLIMRALNLQGINVGITRKTMPALKMTAARLVTDLLKEYGLYSEKNHNKMEHYYNLGKSRIQFFSLDNPEKIKSAEFNYIWMEEATEFTYEDYVTLLTRLSAPIKEPYKNQIFLTLNPSDSNSWIAKKLLSAQNTQIIKSSYKDNPFLSKDYINTLLGLKDIDENYYRVFALGQWGANKNIVYDNYTFVDEIKNTDNVIWGLDFGFNNPSALVKLYISDEGVYTEEKLYKSGLTNSALIKNLAEIIPPSQRHESIYADAAEPARIAEISEAGFNIHPALKDVKAGILSVKTKKLFINKNSSNLIKEIQGYCWKTDLNGNALEEAVKFNDHALDALRYALHTHFFISGKKPDVSFF</sequence>
<dbReference type="RefSeq" id="WP_012415018.1">
    <property type="nucleotide sequence ID" value="NC_010644.1"/>
</dbReference>
<feature type="domain" description="Phage terminase large subunit N-terminal" evidence="1">
    <location>
        <begin position="24"/>
        <end position="215"/>
    </location>
</feature>
<evidence type="ECO:0000313" key="3">
    <source>
        <dbReference type="EMBL" id="ACC98403.1"/>
    </source>
</evidence>
<dbReference type="InterPro" id="IPR052380">
    <property type="entry name" value="Viral_DNA_packaging_terminase"/>
</dbReference>
<dbReference type="EMBL" id="CP001055">
    <property type="protein sequence ID" value="ACC98403.1"/>
    <property type="molecule type" value="Genomic_DNA"/>
</dbReference>
<dbReference type="PANTHER" id="PTHR39184:SF1">
    <property type="entry name" value="PBSX PHAGE TERMINASE LARGE SUBUNIT"/>
    <property type="match status" value="1"/>
</dbReference>
<dbReference type="InterPro" id="IPR035413">
    <property type="entry name" value="Terminase_L_C"/>
</dbReference>
<dbReference type="Pfam" id="PF17288">
    <property type="entry name" value="Terminase_3C"/>
    <property type="match status" value="1"/>
</dbReference>
<dbReference type="InterPro" id="IPR035412">
    <property type="entry name" value="Terminase_L_N"/>
</dbReference>
<dbReference type="STRING" id="445932.Emin_0848"/>